<organism evidence="3 4">
    <name type="scientific">Maritalea myrionectae</name>
    <dbReference type="NCBI Taxonomy" id="454601"/>
    <lineage>
        <taxon>Bacteria</taxon>
        <taxon>Pseudomonadati</taxon>
        <taxon>Pseudomonadota</taxon>
        <taxon>Alphaproteobacteria</taxon>
        <taxon>Hyphomicrobiales</taxon>
        <taxon>Devosiaceae</taxon>
        <taxon>Maritalea</taxon>
    </lineage>
</organism>
<dbReference type="AlphaFoldDB" id="A0A2R4MBF1"/>
<reference evidence="3 4" key="1">
    <citation type="submission" date="2017-05" db="EMBL/GenBank/DDBJ databases">
        <title>Genome Analysis of Maritalea myrionectae HL2708#5.</title>
        <authorList>
            <consortium name="Cotde Inc.-PKNU"/>
            <person name="Jang D."/>
            <person name="Oh H.-M."/>
        </authorList>
    </citation>
    <scope>NUCLEOTIDE SEQUENCE [LARGE SCALE GENOMIC DNA]</scope>
    <source>
        <strain evidence="3 4">HL2708#5</strain>
    </source>
</reference>
<dbReference type="KEGG" id="mmyr:MXMO3_00810"/>
<gene>
    <name evidence="3" type="ORF">MXMO3_00810</name>
</gene>
<dbReference type="InterPro" id="IPR003675">
    <property type="entry name" value="Rce1/LyrA-like_dom"/>
</dbReference>
<dbReference type="EMBL" id="CP021330">
    <property type="protein sequence ID" value="AVX03342.1"/>
    <property type="molecule type" value="Genomic_DNA"/>
</dbReference>
<dbReference type="GO" id="GO:0080120">
    <property type="term" value="P:CAAX-box protein maturation"/>
    <property type="evidence" value="ECO:0007669"/>
    <property type="project" value="UniProtKB-ARBA"/>
</dbReference>
<dbReference type="GO" id="GO:0004175">
    <property type="term" value="F:endopeptidase activity"/>
    <property type="evidence" value="ECO:0007669"/>
    <property type="project" value="UniProtKB-ARBA"/>
</dbReference>
<feature type="transmembrane region" description="Helical" evidence="1">
    <location>
        <begin position="117"/>
        <end position="136"/>
    </location>
</feature>
<dbReference type="GO" id="GO:0006508">
    <property type="term" value="P:proteolysis"/>
    <property type="evidence" value="ECO:0007669"/>
    <property type="project" value="UniProtKB-KW"/>
</dbReference>
<dbReference type="STRING" id="1122213.GCA_000423365_01988"/>
<feature type="transmembrane region" description="Helical" evidence="1">
    <location>
        <begin position="187"/>
        <end position="205"/>
    </location>
</feature>
<feature type="transmembrane region" description="Helical" evidence="1">
    <location>
        <begin position="212"/>
        <end position="230"/>
    </location>
</feature>
<dbReference type="RefSeq" id="WP_117395017.1">
    <property type="nucleotide sequence ID" value="NZ_CP021330.1"/>
</dbReference>
<dbReference type="InterPro" id="IPR042150">
    <property type="entry name" value="MmRce1-like"/>
</dbReference>
<feature type="transmembrane region" description="Helical" evidence="1">
    <location>
        <begin position="236"/>
        <end position="256"/>
    </location>
</feature>
<sequence>MRQIALFLGLTWAWSWGLWWPYVVYLETKSLPFGLGPFFETAHQWAAWGPFVAAMVTALVFSGGPGVKQLLARGGKVKFAAKYYGFMLLVFPVLIGGALWAAVLLGENIPLGEAWDAPQFLPIAFIFILLLGGPLQEEFGWRGILLPKLLDRTGPEAASILIGLIWGLWHLPLFFMPAQSFYYERPIWGLVLSTTLISFFFTWLYKRTGGSIWAMLILHTMYNFSHYVFPSLENDLAATLLWPLQLVVVALIIWDWRRQREI</sequence>
<keyword evidence="3" id="KW-0645">Protease</keyword>
<protein>
    <submittedName>
        <fullName evidence="3">CAAX prenyl protease</fullName>
    </submittedName>
</protein>
<keyword evidence="4" id="KW-1185">Reference proteome</keyword>
<evidence type="ECO:0000313" key="4">
    <source>
        <dbReference type="Proteomes" id="UP000258927"/>
    </source>
</evidence>
<feature type="domain" description="CAAX prenyl protease 2/Lysostaphin resistance protein A-like" evidence="2">
    <location>
        <begin position="121"/>
        <end position="224"/>
    </location>
</feature>
<keyword evidence="1" id="KW-1133">Transmembrane helix</keyword>
<proteinExistence type="predicted"/>
<keyword evidence="1" id="KW-0812">Transmembrane</keyword>
<feature type="transmembrane region" description="Helical" evidence="1">
    <location>
        <begin position="45"/>
        <end position="62"/>
    </location>
</feature>
<dbReference type="Proteomes" id="UP000258927">
    <property type="component" value="Chromosome"/>
</dbReference>
<evidence type="ECO:0000256" key="1">
    <source>
        <dbReference type="SAM" id="Phobius"/>
    </source>
</evidence>
<feature type="transmembrane region" description="Helical" evidence="1">
    <location>
        <begin position="157"/>
        <end position="175"/>
    </location>
</feature>
<dbReference type="PANTHER" id="PTHR35797:SF1">
    <property type="entry name" value="PROTEASE"/>
    <property type="match status" value="1"/>
</dbReference>
<dbReference type="PANTHER" id="PTHR35797">
    <property type="entry name" value="PROTEASE-RELATED"/>
    <property type="match status" value="1"/>
</dbReference>
<dbReference type="Pfam" id="PF02517">
    <property type="entry name" value="Rce1-like"/>
    <property type="match status" value="1"/>
</dbReference>
<accession>A0A2R4MBF1</accession>
<feature type="transmembrane region" description="Helical" evidence="1">
    <location>
        <begin position="7"/>
        <end position="25"/>
    </location>
</feature>
<evidence type="ECO:0000313" key="3">
    <source>
        <dbReference type="EMBL" id="AVX03342.1"/>
    </source>
</evidence>
<evidence type="ECO:0000259" key="2">
    <source>
        <dbReference type="Pfam" id="PF02517"/>
    </source>
</evidence>
<feature type="transmembrane region" description="Helical" evidence="1">
    <location>
        <begin position="83"/>
        <end position="105"/>
    </location>
</feature>
<keyword evidence="1" id="KW-0472">Membrane</keyword>
<name>A0A2R4MBF1_9HYPH</name>
<keyword evidence="3" id="KW-0378">Hydrolase</keyword>